<name>A0A0L7KCS8_PLAFX</name>
<dbReference type="Gene3D" id="1.10.1900.40">
    <property type="entry name" value="Acidic terminal segments, variant surface antigen of PfEMP1"/>
    <property type="match status" value="2"/>
</dbReference>
<dbReference type="Gene3D" id="1.20.1310.20">
    <property type="entry name" value="Duffy-antigen binding domain"/>
    <property type="match status" value="4"/>
</dbReference>
<feature type="compositionally biased region" description="Acidic residues" evidence="2">
    <location>
        <begin position="843"/>
        <end position="859"/>
    </location>
</feature>
<evidence type="ECO:0000259" key="6">
    <source>
        <dbReference type="Pfam" id="PF15447"/>
    </source>
</evidence>
<dbReference type="InterPro" id="IPR044932">
    <property type="entry name" value="PfEMP1_ATS_sf"/>
</dbReference>
<feature type="region of interest" description="Disordered" evidence="2">
    <location>
        <begin position="815"/>
        <end position="880"/>
    </location>
</feature>
<keyword evidence="1" id="KW-0175">Coiled coil</keyword>
<dbReference type="InterPro" id="IPR041480">
    <property type="entry name" value="CIDR1_gamma"/>
</dbReference>
<dbReference type="Pfam" id="PF22672">
    <property type="entry name" value="DBL_C"/>
    <property type="match status" value="3"/>
</dbReference>
<dbReference type="InterPro" id="IPR004258">
    <property type="entry name" value="DBL"/>
</dbReference>
<feature type="region of interest" description="Disordered" evidence="2">
    <location>
        <begin position="1"/>
        <end position="29"/>
    </location>
</feature>
<feature type="domain" description="Plasmodium falciparum erythrocyte membrane protein-1 N-terminal segment" evidence="6">
    <location>
        <begin position="33"/>
        <end position="67"/>
    </location>
</feature>
<feature type="domain" description="Duffy-antigen binding" evidence="4">
    <location>
        <begin position="132"/>
        <end position="317"/>
    </location>
</feature>
<feature type="region of interest" description="Disordered" evidence="2">
    <location>
        <begin position="2317"/>
        <end position="2367"/>
    </location>
</feature>
<feature type="domain" description="Cysteine-rich interdomain region 1 gamma" evidence="7">
    <location>
        <begin position="1307"/>
        <end position="1358"/>
    </location>
</feature>
<dbReference type="FunFam" id="1.10.1900.40:FF:000001">
    <property type="entry name" value="Erythrocyte membrane protein 1"/>
    <property type="match status" value="1"/>
</dbReference>
<evidence type="ECO:0000259" key="7">
    <source>
        <dbReference type="Pfam" id="PF18562"/>
    </source>
</evidence>
<feature type="compositionally biased region" description="Polar residues" evidence="2">
    <location>
        <begin position="1"/>
        <end position="10"/>
    </location>
</feature>
<feature type="domain" description="Duffy-binding-like" evidence="3">
    <location>
        <begin position="1374"/>
        <end position="1522"/>
    </location>
</feature>
<dbReference type="Pfam" id="PF05424">
    <property type="entry name" value="Duffy_binding"/>
    <property type="match status" value="4"/>
</dbReference>
<reference evidence="9 10" key="1">
    <citation type="submission" date="2006-03" db="EMBL/GenBank/DDBJ databases">
        <title>Annotation of Plasmodium falciparum HB3.</title>
        <authorList>
            <consortium name="The Broad Institute Genome Sequencing Platform"/>
            <person name="Volkman S.K."/>
            <person name="Neafsey D.E."/>
            <person name="Dash A.P."/>
            <person name="Chitnis C.E."/>
            <person name="Hartl D.L."/>
            <person name="Young S.K."/>
            <person name="Zeng Q."/>
            <person name="Koehrsen M."/>
            <person name="Alvarado L."/>
            <person name="Berlin A."/>
            <person name="Borenstein D."/>
            <person name="Chapman S.B."/>
            <person name="Chen Z."/>
            <person name="Engels R."/>
            <person name="Freedman E."/>
            <person name="Gellesch M."/>
            <person name="Goldberg J."/>
            <person name="Griggs A."/>
            <person name="Gujja S."/>
            <person name="Heilman E.R."/>
            <person name="Heiman D.I."/>
            <person name="Howarth C."/>
            <person name="Jen D."/>
            <person name="Larson L."/>
            <person name="Mehta T."/>
            <person name="Neiman D."/>
            <person name="Park D."/>
            <person name="Pearson M."/>
            <person name="Roberts A."/>
            <person name="Saif S."/>
            <person name="Shea T."/>
            <person name="Shenoy N."/>
            <person name="Sisk P."/>
            <person name="Stolte C."/>
            <person name="Sykes S."/>
            <person name="Walk T."/>
            <person name="White J."/>
            <person name="Yandava C."/>
            <person name="Haas B."/>
            <person name="Henn M.R."/>
            <person name="Nusbaum C."/>
            <person name="Birren B."/>
        </authorList>
    </citation>
    <scope>NUCLEOTIDE SEQUENCE [LARGE SCALE GENOMIC DNA]</scope>
    <source>
        <strain evidence="9">HB3</strain>
    </source>
</reference>
<dbReference type="InterPro" id="IPR029210">
    <property type="entry name" value="PfEMP1_NTS"/>
</dbReference>
<feature type="coiled-coil region" evidence="1">
    <location>
        <begin position="220"/>
        <end position="247"/>
    </location>
</feature>
<feature type="compositionally biased region" description="Basic and acidic residues" evidence="2">
    <location>
        <begin position="815"/>
        <end position="824"/>
    </location>
</feature>
<feature type="compositionally biased region" description="Pro residues" evidence="2">
    <location>
        <begin position="2336"/>
        <end position="2347"/>
    </location>
</feature>
<feature type="region of interest" description="Disordered" evidence="2">
    <location>
        <begin position="606"/>
        <end position="628"/>
    </location>
</feature>
<dbReference type="GO" id="GO:0016020">
    <property type="term" value="C:membrane"/>
    <property type="evidence" value="ECO:0007669"/>
    <property type="project" value="InterPro"/>
</dbReference>
<feature type="region of interest" description="Disordered" evidence="2">
    <location>
        <begin position="1523"/>
        <end position="1553"/>
    </location>
</feature>
<feature type="domain" description="Duffy-antigen binding" evidence="4">
    <location>
        <begin position="934"/>
        <end position="1089"/>
    </location>
</feature>
<feature type="domain" description="Duffy-binding-like" evidence="8">
    <location>
        <begin position="1847"/>
        <end position="1981"/>
    </location>
</feature>
<dbReference type="Gene3D" id="1.20.58.830">
    <property type="match status" value="5"/>
</dbReference>
<feature type="domain" description="Duffy-binding-like" evidence="8">
    <location>
        <begin position="1123"/>
        <end position="1272"/>
    </location>
</feature>
<feature type="domain" description="Duffy-binding-like" evidence="3">
    <location>
        <begin position="660"/>
        <end position="825"/>
    </location>
</feature>
<proteinExistence type="predicted"/>
<dbReference type="InterPro" id="IPR029211">
    <property type="entry name" value="PfEMP1_ATS"/>
</dbReference>
<feature type="coiled-coil region" evidence="1">
    <location>
        <begin position="1853"/>
        <end position="1911"/>
    </location>
</feature>
<evidence type="ECO:0000259" key="5">
    <source>
        <dbReference type="Pfam" id="PF15445"/>
    </source>
</evidence>
<reference evidence="10" key="2">
    <citation type="submission" date="2006-03" db="EMBL/GenBank/DDBJ databases">
        <title>The genome sequence of the Plasmodium falciparum HB3.</title>
        <authorList>
            <consortium name="The Broad Institute Genome Sequencing Platform"/>
            <person name="Birren B."/>
            <person name="Lander E."/>
            <person name="Galagan J."/>
            <person name="Nusbaum C."/>
            <person name="Devon K."/>
            <person name="Henn M."/>
            <person name="Jaffe D."/>
            <person name="Butler J."/>
            <person name="Alvarez P."/>
            <person name="Gnerre S."/>
            <person name="Grabherr M."/>
            <person name="Kleber M."/>
            <person name="Mauceli E."/>
            <person name="Brockman W."/>
            <person name="MacCallum I.A."/>
            <person name="Rounsley S."/>
            <person name="Young S."/>
            <person name="LaButti K."/>
            <person name="Pushparaj V."/>
            <person name="DeCaprio D."/>
            <person name="Crawford M."/>
            <person name="Koehrsen M."/>
            <person name="Engels R."/>
            <person name="Montgomery P."/>
            <person name="Pearson M."/>
            <person name="Howarth C."/>
            <person name="Larson L."/>
            <person name="Luoma S."/>
            <person name="White J."/>
            <person name="Kodira C."/>
            <person name="Zeng Q."/>
            <person name="Oleary S."/>
            <person name="Yandava C."/>
            <person name="Alvarado L."/>
            <person name="Wirth D."/>
            <person name="Volkman S."/>
            <person name="Hartl D."/>
        </authorList>
    </citation>
    <scope>NUCLEOTIDE SEQUENCE [LARGE SCALE GENOMIC DNA]</scope>
</reference>
<dbReference type="InterPro" id="IPR042202">
    <property type="entry name" value="Duffy-ag-bd_sf"/>
</dbReference>
<feature type="compositionally biased region" description="Basic residues" evidence="2">
    <location>
        <begin position="11"/>
        <end position="26"/>
    </location>
</feature>
<evidence type="ECO:0000256" key="2">
    <source>
        <dbReference type="SAM" id="MobiDB-lite"/>
    </source>
</evidence>
<feature type="compositionally biased region" description="Acidic residues" evidence="2">
    <location>
        <begin position="1536"/>
        <end position="1547"/>
    </location>
</feature>
<feature type="region of interest" description="Disordered" evidence="2">
    <location>
        <begin position="2453"/>
        <end position="2472"/>
    </location>
</feature>
<dbReference type="KEGG" id="pfh:PFHG_02419"/>
<feature type="compositionally biased region" description="Basic and acidic residues" evidence="2">
    <location>
        <begin position="2319"/>
        <end position="2334"/>
    </location>
</feature>
<dbReference type="Pfam" id="PF15445">
    <property type="entry name" value="ATS"/>
    <property type="match status" value="1"/>
</dbReference>
<evidence type="ECO:0000259" key="4">
    <source>
        <dbReference type="Pfam" id="PF05424"/>
    </source>
</evidence>
<feature type="region of interest" description="Disordered" evidence="2">
    <location>
        <begin position="994"/>
        <end position="1021"/>
    </location>
</feature>
<feature type="domain" description="Duffy-antigen binding" evidence="4">
    <location>
        <begin position="1668"/>
        <end position="1843"/>
    </location>
</feature>
<dbReference type="Pfam" id="PF15447">
    <property type="entry name" value="NTS"/>
    <property type="match status" value="1"/>
</dbReference>
<evidence type="ECO:0000313" key="10">
    <source>
        <dbReference type="Proteomes" id="UP000054289"/>
    </source>
</evidence>
<evidence type="ECO:0000259" key="3">
    <source>
        <dbReference type="Pfam" id="PF03011"/>
    </source>
</evidence>
<dbReference type="Gene3D" id="1.20.58.1930">
    <property type="match status" value="1"/>
</dbReference>
<dbReference type="Proteomes" id="UP000054289">
    <property type="component" value="Unassembled WGS sequence"/>
</dbReference>
<feature type="compositionally biased region" description="Basic and acidic residues" evidence="2">
    <location>
        <begin position="860"/>
        <end position="878"/>
    </location>
</feature>
<feature type="compositionally biased region" description="Acidic residues" evidence="2">
    <location>
        <begin position="998"/>
        <end position="1010"/>
    </location>
</feature>
<evidence type="ECO:0000259" key="8">
    <source>
        <dbReference type="Pfam" id="PF22672"/>
    </source>
</evidence>
<feature type="compositionally biased region" description="Polar residues" evidence="2">
    <location>
        <begin position="2357"/>
        <end position="2367"/>
    </location>
</feature>
<feature type="domain" description="Plasmodium falciparum erythrocyte membrane protein 1 acidic terminal segment" evidence="5">
    <location>
        <begin position="2374"/>
        <end position="2833"/>
    </location>
</feature>
<feature type="domain" description="Duffy-binding-like" evidence="8">
    <location>
        <begin position="321"/>
        <end position="474"/>
    </location>
</feature>
<dbReference type="InterPro" id="IPR054595">
    <property type="entry name" value="DBL_C"/>
</dbReference>
<sequence length="2833" mass="328251">MVVYTNSSRTINKKTKTGPHVGHRRGGTQVDGVKDLFDKIGRTIQQEVHKAAKTYTSELHGDLSKATYKNDKNPEGTTPADPCLLDHSLHTNVTIGGDKEYPCEKRSNVRFSDKEGAECNKSKIKDSKTNCGACAPYRRLHLCDRNLENINDYSKINNKDNLLLEVCLAAKYEGDSIIGEYPNFQNKYGDSGFTTCTMLARSFADIGDIVRGKDLYLGDNRKDREQKQKLQENLNKIFNDIKKNNQSKLGRLSLDQIREYWWEENREKIWKAITCNAWGNTYFRGTCSNDTTSAKNNCQCIGGTVPTNFDYVPQFLRWFEEWGEDFCRKKKKKLENVQKQCRGEYQGEERYCSRNGYDCEKTVNARGKVRMGKGCTDCFFACNPYIDWINNQRKQFLKQKERYDNVINGTSRSSRKKRAATTSNYEGYESKFYKELQSKNVGNLDNFLELLNNEKACQAVIDNDGGKINFKEVNSGGKNSSGNGVFSGDASGTNDENKGTFYRSKYCQPCPLCGVQNKGNKEWKEKNNDNCKNIKLYTPKNGQHGTKIEILKSGEGKKDIEKKLNAFCAEKNGDTTNSGGSVGGRNSNSSLYDPWQCYEGKDVEKVKDGNDEDDEDEEDYDNDVKTGGGLCILKNENKKEQSEANSQNEPKEFQKSFFDFFYYWVAHMLKDSIYWRTKKLKGCLENGTKILCKNGCHGKCDCFLKWVGQKKKEWDKIKEHFYKQEDFNNEGDLGEGMTPDFVLEENLKSEFYKEDSEEKSAEDNQNSLDAQEAEELKHLQKILKQDEQNTQEADAAPDGKKKTIMDKLIEHEEKDAKQCIEKHTCPPPEDTSRGRSLPPAGAGDDEDEDDEEDDEEEEVENHTEEEPHDHDAECKCHENVPTSPPDACEIADAILTREGATNYIDVCKQKYDGGKKSYPGWNCNSSTFKDKEDGVCMPPRRQKLYVHNLKNLNDKTPPDQLRKAFIECASIETFFAWHKFKKDKEKKEQDLGGFASFDNEDTLPQPDDELNGGTIPEDFKRKDIGSDMDAVNTNIDNVFKNDAQTDGKKLDEKRKQWWEKNAQAIWKGMLCGLSYASEKNDTVQTQLTNKYDYNNVTFKGGLDGDTKLTDFVTRTPYFRWLEEWGDEFCRKRKDKLTKVEKECDGVNENGNKIYCSGDGYDCMGKDLSHNNIYADFNCRGCEKECRNYKKWIVNKRNEFDKHRNKYKKEFQELSTSFNNEDDQKFYESLRKKGYSSVENLLASFNQGKECQGNSNPKKNTDFNKVLETFSPSTYCKACPLYGVNCGGKGGCQNNKKKVQHNTKGVSTYIPVLLNDDATKDNDEYLEQNCTKYGLYKDLRIQEWKCQYLNEVDQCNINKDVKTEYFDNEIPFNVLFERWIKDFIQDYNKSKAKISSCIKNEDERDSTCIKGCKNKCDCVEKWVDKKVKEWEKIKEHYNKQTERYIYDVAYKVKNFFEKPPFNTYAEEAKKIFDNEMKEDDIWGCTGNITCETEEKKIKYGDFIANLISELRKKIESCNMQHDKAQENCNTSPTNDEGFQEVQEDEDQDLSPAPEICKDVIPKSAKPEKPVETPMSCVEKIAKQLREKAERSVKHNDSSLKGNGTAFDGECSKLKKDDDGVNGENACNFEKTYKNSLNNINNQCEHKGMDRLKIGKNWNCVKIKKIGKYLCIPPRREHMCLDDLKILGRSTINDSSDLLKKVQQAAKHEGDDIIKNLLPENPYLGDIIRGTDLWNKNIKEQKLQIRLGNAFENIYKNLDDNTKTNYKKEIPHYYKLRSDWWDANRKEVWKAMTCNAPDASKFLKKDPNGSSGKLLSSTNGISVGHKKCGYGKYPPDYDYIPQPFRWMQEWSESFCKLLNKELDNFKNQCSDCQTNNSICTTNVEKCKSCKEQCKNYKELIDQWKNQFDKHKEIYKEIYNNKDSSKSKEYVTKFLEKFKSECKNLDTADKYLHEATQCTDYGFLESDKDDEKYAFKEIPKDFEQACKCEPPDPLDHCPNTEENKGACNNISKVMLCQKKIYNNYRDNWDSSNVEDFTGKNKGVLVPPRRRYLCLRNITSNLSVIKTKEYFKKKLIQAAYSEAYFLSEIYNKDQEKALQAMKYSFADYGDIAKGTDMIENSNKKKLNTKLDELLNDATNNNPPAYREKWWEENKQHVWHAMVCGYQKGNNYKPINSLWCTVPHEDEKTHQFMRWFREWTESFCAQRKKLYDIMVAKCKEAECDKTTGRMSMYGCTQACREYENYVFKKKLEYFGQKEKYDNEFKALNDNKDAPYYFRSTFFSKNYDCLFDNFNGDNKWKNPYESFNNDEYKEKCECKQSVIPTERKEQKTDKDPEESPQKPVPDPGPSPEKSPPKSDVLPPSQSDESSIPMNDILSTTIPFGITITLGSIAFLFIKKKSKSTVDNFIQILEIPKGDYDIPTLKSSNRYVPYGSRSKRSFDPVTKYKGKTYIYMEGDSGSDSGHYDEDTTDITSSESEYEEMDINDIYVPGSPKYKTLIEVVLEPSKRDTFNILSGETSNGDIHTNKFTDDEWNQLKQDFISQYLQNIQNDLSNEKTIDDNMYKYSHPNTLYFDNPDEKPFITSIHDRDIQNGEEVTYDINFDVPIIINRTTNTTDDPKYVSNNLYTGMDLINDSLHGNNNVDIYDELLKRKENELFGTNHTKRTTTNSVAKNTNSDPISSQLNLFHKWLDRHRDMFEQWDKNKKEKLLDKLKEEWGKENYNNSGDIHSKCVNVLNTNVSIQIDMDDPKPINEFTNMDTNPEKNTMDTIFDDMEKDREPYYNDIYDDDMIYYDVHDNEPSIDDIKMEVPNKVQIEMNVVNNKKDLLEEEYLISDIWNI</sequence>
<feature type="domain" description="Duffy-antigen binding" evidence="4">
    <location>
        <begin position="2039"/>
        <end position="2210"/>
    </location>
</feature>
<dbReference type="Pfam" id="PF18562">
    <property type="entry name" value="CIDR1_gamma"/>
    <property type="match status" value="1"/>
</dbReference>
<accession>A0A0L7KCS8</accession>
<evidence type="ECO:0000256" key="1">
    <source>
        <dbReference type="SAM" id="Coils"/>
    </source>
</evidence>
<dbReference type="SUPFAM" id="SSF140924">
    <property type="entry name" value="Duffy binding domain-like"/>
    <property type="match status" value="6"/>
</dbReference>
<dbReference type="GO" id="GO:0046789">
    <property type="term" value="F:host cell surface receptor binding"/>
    <property type="evidence" value="ECO:0007669"/>
    <property type="project" value="InterPro"/>
</dbReference>
<gene>
    <name evidence="9" type="ORF">PFHG_02419</name>
</gene>
<dbReference type="EMBL" id="CH671971">
    <property type="protein sequence ID" value="KOB60659.1"/>
    <property type="molecule type" value="Genomic_DNA"/>
</dbReference>
<dbReference type="FunFam" id="1.20.58.830:FF:000003">
    <property type="entry name" value="Erythrocyte membrane protein 1, PfEMP1"/>
    <property type="match status" value="1"/>
</dbReference>
<dbReference type="FunFam" id="1.20.58.830:FF:000004">
    <property type="entry name" value="Erythrocyte membrane protein 1, PfEMP1"/>
    <property type="match status" value="1"/>
</dbReference>
<feature type="compositionally biased region" description="Polar residues" evidence="2">
    <location>
        <begin position="1525"/>
        <end position="1535"/>
    </location>
</feature>
<dbReference type="InterPro" id="IPR008602">
    <property type="entry name" value="Duffy-antigen-binding"/>
</dbReference>
<dbReference type="Pfam" id="PF03011">
    <property type="entry name" value="PFEMP"/>
    <property type="match status" value="2"/>
</dbReference>
<feature type="compositionally biased region" description="Acidic residues" evidence="2">
    <location>
        <begin position="610"/>
        <end position="621"/>
    </location>
</feature>
<protein>
    <submittedName>
        <fullName evidence="9">PfEMP1</fullName>
    </submittedName>
</protein>
<organism evidence="9 10">
    <name type="scientific">Plasmodium falciparum (isolate HB3)</name>
    <dbReference type="NCBI Taxonomy" id="137071"/>
    <lineage>
        <taxon>Eukaryota</taxon>
        <taxon>Sar</taxon>
        <taxon>Alveolata</taxon>
        <taxon>Apicomplexa</taxon>
        <taxon>Aconoidasida</taxon>
        <taxon>Haemosporida</taxon>
        <taxon>Plasmodiidae</taxon>
        <taxon>Plasmodium</taxon>
        <taxon>Plasmodium (Laverania)</taxon>
    </lineage>
</organism>
<evidence type="ECO:0000313" key="9">
    <source>
        <dbReference type="EMBL" id="KOB60659.1"/>
    </source>
</evidence>